<proteinExistence type="predicted"/>
<dbReference type="SUPFAM" id="SSF55298">
    <property type="entry name" value="YjgF-like"/>
    <property type="match status" value="1"/>
</dbReference>
<reference evidence="1 2" key="1">
    <citation type="journal article" date="2016" name="Genome Biol. Evol.">
        <title>Divergent and convergent evolution of fungal pathogenicity.</title>
        <authorList>
            <person name="Shang Y."/>
            <person name="Xiao G."/>
            <person name="Zheng P."/>
            <person name="Cen K."/>
            <person name="Zhan S."/>
            <person name="Wang C."/>
        </authorList>
    </citation>
    <scope>NUCLEOTIDE SEQUENCE [LARGE SCALE GENOMIC DNA]</scope>
    <source>
        <strain evidence="1 2">RCEF 1005</strain>
    </source>
</reference>
<evidence type="ECO:0000313" key="2">
    <source>
        <dbReference type="Proteomes" id="UP000076881"/>
    </source>
</evidence>
<dbReference type="CDD" id="cd00448">
    <property type="entry name" value="YjgF_YER057c_UK114_family"/>
    <property type="match status" value="1"/>
</dbReference>
<accession>A0A168IZW7</accession>
<dbReference type="Proteomes" id="UP000076881">
    <property type="component" value="Unassembled WGS sequence"/>
</dbReference>
<dbReference type="EMBL" id="AZHF01000002">
    <property type="protein sequence ID" value="OAA79860.1"/>
    <property type="molecule type" value="Genomic_DNA"/>
</dbReference>
<dbReference type="AlphaFoldDB" id="A0A168IZW7"/>
<keyword evidence="2" id="KW-1185">Reference proteome</keyword>
<dbReference type="Pfam" id="PF01042">
    <property type="entry name" value="Ribonuc_L-PSP"/>
    <property type="match status" value="1"/>
</dbReference>
<protein>
    <submittedName>
        <fullName evidence="1">Endoribonuclease L-PSP/chorismate mutase-like protein</fullName>
    </submittedName>
</protein>
<organism evidence="1 2">
    <name type="scientific">Akanthomyces lecanii RCEF 1005</name>
    <dbReference type="NCBI Taxonomy" id="1081108"/>
    <lineage>
        <taxon>Eukaryota</taxon>
        <taxon>Fungi</taxon>
        <taxon>Dikarya</taxon>
        <taxon>Ascomycota</taxon>
        <taxon>Pezizomycotina</taxon>
        <taxon>Sordariomycetes</taxon>
        <taxon>Hypocreomycetidae</taxon>
        <taxon>Hypocreales</taxon>
        <taxon>Cordycipitaceae</taxon>
        <taxon>Akanthomyces</taxon>
        <taxon>Cordyceps confragosa</taxon>
    </lineage>
</organism>
<comment type="caution">
    <text evidence="1">The sequence shown here is derived from an EMBL/GenBank/DDBJ whole genome shotgun (WGS) entry which is preliminary data.</text>
</comment>
<name>A0A168IZW7_CORDF</name>
<dbReference type="STRING" id="1081108.A0A168IZW7"/>
<dbReference type="Gene3D" id="3.30.1330.40">
    <property type="entry name" value="RutC-like"/>
    <property type="match status" value="1"/>
</dbReference>
<dbReference type="OrthoDB" id="309640at2759"/>
<gene>
    <name evidence="1" type="ORF">LEL_03346</name>
</gene>
<sequence>MSGQLEITNPDTIAPPKSTYSHVSSFSVTSPCRIISIAGQAGIDKSYELVALDLDAQVKAALENLRACLESVGAGPKDVIRVTHYIVGYDEKDRAWARHFVDFFLGNPPPATLVPGEPSFSTLVFYMCKSFELIMLSLVHSV</sequence>
<dbReference type="InterPro" id="IPR006175">
    <property type="entry name" value="YjgF/YER057c/UK114"/>
</dbReference>
<evidence type="ECO:0000313" key="1">
    <source>
        <dbReference type="EMBL" id="OAA79860.1"/>
    </source>
</evidence>
<dbReference type="InterPro" id="IPR035959">
    <property type="entry name" value="RutC-like_sf"/>
</dbReference>